<evidence type="ECO:0000256" key="6">
    <source>
        <dbReference type="ARBA" id="ARBA00023212"/>
    </source>
</evidence>
<evidence type="ECO:0000256" key="4">
    <source>
        <dbReference type="ARBA" id="ARBA00022490"/>
    </source>
</evidence>
<name>A0A7I8WC85_9ANNE</name>
<comment type="subcellular location">
    <subcellularLocation>
        <location evidence="1">Cytoplasm</location>
        <location evidence="1">Cytoskeleton</location>
        <location evidence="1">Microtubule organizing center</location>
        <location evidence="1">Centrosome</location>
    </subcellularLocation>
</comment>
<dbReference type="PANTHER" id="PTHR31183">
    <property type="entry name" value="TRICHOPLEIN KERATIN FILAMENT-BINDING PROTEIN FAMILY MEMBER"/>
    <property type="match status" value="1"/>
</dbReference>
<comment type="caution">
    <text evidence="9">The sequence shown here is derived from an EMBL/GenBank/DDBJ whole genome shotgun (WGS) entry which is preliminary data.</text>
</comment>
<protein>
    <recommendedName>
        <fullName evidence="3">Trichoplein keratin filament-binding protein</fullName>
    </recommendedName>
</protein>
<keyword evidence="10" id="KW-1185">Reference proteome</keyword>
<dbReference type="InterPro" id="IPR043596">
    <property type="entry name" value="CFAP53/TCHP"/>
</dbReference>
<proteinExistence type="inferred from homology"/>
<keyword evidence="5 7" id="KW-0175">Coiled coil</keyword>
<dbReference type="GO" id="GO:0005813">
    <property type="term" value="C:centrosome"/>
    <property type="evidence" value="ECO:0007669"/>
    <property type="project" value="UniProtKB-SubCell"/>
</dbReference>
<evidence type="ECO:0000313" key="9">
    <source>
        <dbReference type="EMBL" id="CAD5125671.1"/>
    </source>
</evidence>
<reference evidence="9 10" key="1">
    <citation type="submission" date="2020-08" db="EMBL/GenBank/DDBJ databases">
        <authorList>
            <person name="Hejnol A."/>
        </authorList>
    </citation>
    <scope>NUCLEOTIDE SEQUENCE [LARGE SCALE GENOMIC DNA]</scope>
</reference>
<keyword evidence="6" id="KW-0206">Cytoskeleton</keyword>
<keyword evidence="4" id="KW-0963">Cytoplasm</keyword>
<dbReference type="Proteomes" id="UP000549394">
    <property type="component" value="Unassembled WGS sequence"/>
</dbReference>
<dbReference type="InterPro" id="IPR043597">
    <property type="entry name" value="TPH_dom"/>
</dbReference>
<dbReference type="GO" id="GO:0045095">
    <property type="term" value="C:keratin filament"/>
    <property type="evidence" value="ECO:0007669"/>
    <property type="project" value="TreeGrafter"/>
</dbReference>
<evidence type="ECO:0000256" key="2">
    <source>
        <dbReference type="ARBA" id="ARBA00010777"/>
    </source>
</evidence>
<dbReference type="PANTHER" id="PTHR31183:SF2">
    <property type="entry name" value="TRICHOPLEIN KERATIN FILAMENT-BINDING PROTEIN"/>
    <property type="match status" value="1"/>
</dbReference>
<dbReference type="EMBL" id="CAJFCJ010000028">
    <property type="protein sequence ID" value="CAD5125671.1"/>
    <property type="molecule type" value="Genomic_DNA"/>
</dbReference>
<dbReference type="GO" id="GO:0006915">
    <property type="term" value="P:apoptotic process"/>
    <property type="evidence" value="ECO:0007669"/>
    <property type="project" value="TreeGrafter"/>
</dbReference>
<evidence type="ECO:0000259" key="8">
    <source>
        <dbReference type="Pfam" id="PF13868"/>
    </source>
</evidence>
<accession>A0A7I8WC85</accession>
<dbReference type="OrthoDB" id="6431598at2759"/>
<comment type="similarity">
    <text evidence="2">Belongs to the TCHP family.</text>
</comment>
<evidence type="ECO:0000256" key="3">
    <source>
        <dbReference type="ARBA" id="ARBA00017328"/>
    </source>
</evidence>
<evidence type="ECO:0000256" key="1">
    <source>
        <dbReference type="ARBA" id="ARBA00004300"/>
    </source>
</evidence>
<evidence type="ECO:0000256" key="7">
    <source>
        <dbReference type="SAM" id="Coils"/>
    </source>
</evidence>
<organism evidence="9 10">
    <name type="scientific">Dimorphilus gyrociliatus</name>
    <dbReference type="NCBI Taxonomy" id="2664684"/>
    <lineage>
        <taxon>Eukaryota</taxon>
        <taxon>Metazoa</taxon>
        <taxon>Spiralia</taxon>
        <taxon>Lophotrochozoa</taxon>
        <taxon>Annelida</taxon>
        <taxon>Polychaeta</taxon>
        <taxon>Polychaeta incertae sedis</taxon>
        <taxon>Dinophilidae</taxon>
        <taxon>Dimorphilus</taxon>
    </lineage>
</organism>
<gene>
    <name evidence="9" type="ORF">DGYR_LOCUS13017</name>
</gene>
<evidence type="ECO:0000313" key="10">
    <source>
        <dbReference type="Proteomes" id="UP000549394"/>
    </source>
</evidence>
<feature type="domain" description="Trichohyalin-plectin-homology" evidence="8">
    <location>
        <begin position="130"/>
        <end position="467"/>
    </location>
</feature>
<dbReference type="Pfam" id="PF13868">
    <property type="entry name" value="TPH"/>
    <property type="match status" value="1"/>
</dbReference>
<sequence length="485" mass="59143">MALPHLYTARRRQIQDDRHQNWVRHAERLQSAHVSVNKHCSWESPSSFNASMEAWARKQENETKETKLQFRRTQLAKLLSNESEMYQRELRDYSGKRLPLHLMKEKTEALKSAREEKRREVVEQKLYDHWRENNPELREIESARLSEHVIDTWREQIEEHEILKEEEARIDAEEELERKIQLKEAKKLAREEESRKKLRNEELAAALKYQMEELREREQEAQKIKFEEEELMKERLDVEALKEERLETERQRKKAEIGRILKRQHAAALKRKSREVQKQLEEDRNFMEILARQEQERFQQQQDKQEKARADAKWMQEVLEKQLQEEREREAALNLLYQEEAEKQWAQRERQWELERLAREKLMKEVLEERGKQIEERLEIIKEKQMNSLREREILLEDLDELNNLKISEDNEKKEKIETTRREIENQVAQKRALSRMADDEMERELQQSRLAEKAYSELLDQEAQQLKNTPFTPRYHARVKQAWN</sequence>
<feature type="coiled-coil region" evidence="7">
    <location>
        <begin position="162"/>
        <end position="437"/>
    </location>
</feature>
<evidence type="ECO:0000256" key="5">
    <source>
        <dbReference type="ARBA" id="ARBA00023054"/>
    </source>
</evidence>
<dbReference type="AlphaFoldDB" id="A0A7I8WC85"/>